<dbReference type="Proteomes" id="UP000002051">
    <property type="component" value="Unassembled WGS sequence"/>
</dbReference>
<evidence type="ECO:0000313" key="2">
    <source>
        <dbReference type="EMBL" id="AES59491.1"/>
    </source>
</evidence>
<reference evidence="4" key="3">
    <citation type="submission" date="2015-04" db="UniProtKB">
        <authorList>
            <consortium name="EnsemblPlants"/>
        </authorList>
    </citation>
    <scope>IDENTIFICATION</scope>
    <source>
        <strain evidence="4">cv. Jemalong A17</strain>
    </source>
</reference>
<reference evidence="3" key="5">
    <citation type="journal article" date="2018" name="Nat. Plants">
        <title>Whole-genome landscape of Medicago truncatula symbiotic genes.</title>
        <authorList>
            <person name="Pecrix Y."/>
            <person name="Gamas P."/>
            <person name="Carrere S."/>
        </authorList>
    </citation>
    <scope>NUCLEOTIDE SEQUENCE</scope>
    <source>
        <tissue evidence="3">Leaves</tissue>
    </source>
</reference>
<gene>
    <name evidence="2" type="ordered locus">MTR_1g020950</name>
    <name evidence="3" type="ORF">MtrunA17_Chr1g0153891</name>
</gene>
<dbReference type="PANTHER" id="PTHR33430:SF7">
    <property type="entry name" value="OS07G0240400 PROTEIN"/>
    <property type="match status" value="1"/>
</dbReference>
<dbReference type="PaxDb" id="3880-AES59491"/>
<dbReference type="EMBL" id="CM001217">
    <property type="protein sequence ID" value="AES59491.1"/>
    <property type="molecule type" value="Genomic_DNA"/>
</dbReference>
<dbReference type="HOGENOM" id="CLU_2349902_0_0_1"/>
<keyword evidence="1" id="KW-1133">Transmembrane helix</keyword>
<evidence type="ECO:0000313" key="3">
    <source>
        <dbReference type="EMBL" id="RHN77353.1"/>
    </source>
</evidence>
<keyword evidence="1" id="KW-0472">Membrane</keyword>
<reference evidence="2 5" key="1">
    <citation type="journal article" date="2011" name="Nature">
        <title>The Medicago genome provides insight into the evolution of rhizobial symbioses.</title>
        <authorList>
            <person name="Young N.D."/>
            <person name="Debelle F."/>
            <person name="Oldroyd G.E."/>
            <person name="Geurts R."/>
            <person name="Cannon S.B."/>
            <person name="Udvardi M.K."/>
            <person name="Benedito V.A."/>
            <person name="Mayer K.F."/>
            <person name="Gouzy J."/>
            <person name="Schoof H."/>
            <person name="Van de Peer Y."/>
            <person name="Proost S."/>
            <person name="Cook D.R."/>
            <person name="Meyers B.C."/>
            <person name="Spannagl M."/>
            <person name="Cheung F."/>
            <person name="De Mita S."/>
            <person name="Krishnakumar V."/>
            <person name="Gundlach H."/>
            <person name="Zhou S."/>
            <person name="Mudge J."/>
            <person name="Bharti A.K."/>
            <person name="Murray J.D."/>
            <person name="Naoumkina M.A."/>
            <person name="Rosen B."/>
            <person name="Silverstein K.A."/>
            <person name="Tang H."/>
            <person name="Rombauts S."/>
            <person name="Zhao P.X."/>
            <person name="Zhou P."/>
            <person name="Barbe V."/>
            <person name="Bardou P."/>
            <person name="Bechner M."/>
            <person name="Bellec A."/>
            <person name="Berger A."/>
            <person name="Berges H."/>
            <person name="Bidwell S."/>
            <person name="Bisseling T."/>
            <person name="Choisne N."/>
            <person name="Couloux A."/>
            <person name="Denny R."/>
            <person name="Deshpande S."/>
            <person name="Dai X."/>
            <person name="Doyle J.J."/>
            <person name="Dudez A.M."/>
            <person name="Farmer A.D."/>
            <person name="Fouteau S."/>
            <person name="Franken C."/>
            <person name="Gibelin C."/>
            <person name="Gish J."/>
            <person name="Goldstein S."/>
            <person name="Gonzalez A.J."/>
            <person name="Green P.J."/>
            <person name="Hallab A."/>
            <person name="Hartog M."/>
            <person name="Hua A."/>
            <person name="Humphray S.J."/>
            <person name="Jeong D.H."/>
            <person name="Jing Y."/>
            <person name="Jocker A."/>
            <person name="Kenton S.M."/>
            <person name="Kim D.J."/>
            <person name="Klee K."/>
            <person name="Lai H."/>
            <person name="Lang C."/>
            <person name="Lin S."/>
            <person name="Macmil S.L."/>
            <person name="Magdelenat G."/>
            <person name="Matthews L."/>
            <person name="McCorrison J."/>
            <person name="Monaghan E.L."/>
            <person name="Mun J.H."/>
            <person name="Najar F.Z."/>
            <person name="Nicholson C."/>
            <person name="Noirot C."/>
            <person name="O'Bleness M."/>
            <person name="Paule C.R."/>
            <person name="Poulain J."/>
            <person name="Prion F."/>
            <person name="Qin B."/>
            <person name="Qu C."/>
            <person name="Retzel E.F."/>
            <person name="Riddle C."/>
            <person name="Sallet E."/>
            <person name="Samain S."/>
            <person name="Samson N."/>
            <person name="Sanders I."/>
            <person name="Saurat O."/>
            <person name="Scarpelli C."/>
            <person name="Schiex T."/>
            <person name="Segurens B."/>
            <person name="Severin A.J."/>
            <person name="Sherrier D.J."/>
            <person name="Shi R."/>
            <person name="Sims S."/>
            <person name="Singer S.R."/>
            <person name="Sinharoy S."/>
            <person name="Sterck L."/>
            <person name="Viollet A."/>
            <person name="Wang B.B."/>
            <person name="Wang K."/>
            <person name="Wang M."/>
            <person name="Wang X."/>
            <person name="Warfsmann J."/>
            <person name="Weissenbach J."/>
            <person name="White D.D."/>
            <person name="White J.D."/>
            <person name="Wiley G.B."/>
            <person name="Wincker P."/>
            <person name="Xing Y."/>
            <person name="Yang L."/>
            <person name="Yao Z."/>
            <person name="Ying F."/>
            <person name="Zhai J."/>
            <person name="Zhou L."/>
            <person name="Zuber A."/>
            <person name="Denarie J."/>
            <person name="Dixon R.A."/>
            <person name="May G.D."/>
            <person name="Schwartz D.C."/>
            <person name="Rogers J."/>
            <person name="Quetier F."/>
            <person name="Town C.D."/>
            <person name="Roe B.A."/>
        </authorList>
    </citation>
    <scope>NUCLEOTIDE SEQUENCE [LARGE SCALE GENOMIC DNA]</scope>
    <source>
        <strain evidence="2">A17</strain>
        <strain evidence="4 5">cv. Jemalong A17</strain>
    </source>
</reference>
<name>G7I4H4_MEDTR</name>
<dbReference type="Gramene" id="rna799">
    <property type="protein sequence ID" value="RHN77353.1"/>
    <property type="gene ID" value="gene799"/>
</dbReference>
<reference evidence="2 5" key="2">
    <citation type="journal article" date="2014" name="BMC Genomics">
        <title>An improved genome release (version Mt4.0) for the model legume Medicago truncatula.</title>
        <authorList>
            <person name="Tang H."/>
            <person name="Krishnakumar V."/>
            <person name="Bidwell S."/>
            <person name="Rosen B."/>
            <person name="Chan A."/>
            <person name="Zhou S."/>
            <person name="Gentzbittel L."/>
            <person name="Childs K.L."/>
            <person name="Yandell M."/>
            <person name="Gundlach H."/>
            <person name="Mayer K.F."/>
            <person name="Schwartz D.C."/>
            <person name="Town C.D."/>
        </authorList>
    </citation>
    <scope>GENOME REANNOTATION</scope>
    <source>
        <strain evidence="4 5">cv. Jemalong A17</strain>
    </source>
</reference>
<evidence type="ECO:0000313" key="5">
    <source>
        <dbReference type="Proteomes" id="UP000002051"/>
    </source>
</evidence>
<dbReference type="STRING" id="3880.G7I4H4"/>
<keyword evidence="1 2" id="KW-0812">Transmembrane</keyword>
<proteinExistence type="predicted"/>
<reference evidence="6" key="4">
    <citation type="journal article" date="2018" name="Nat. Plants">
        <title>Whole-genome landscape of Medicago truncatula symbiotic genes.</title>
        <authorList>
            <person name="Pecrix Y."/>
            <person name="Staton S.E."/>
            <person name="Sallet E."/>
            <person name="Lelandais-Briere C."/>
            <person name="Moreau S."/>
            <person name="Carrere S."/>
            <person name="Blein T."/>
            <person name="Jardinaud M.F."/>
            <person name="Latrasse D."/>
            <person name="Zouine M."/>
            <person name="Zahm M."/>
            <person name="Kreplak J."/>
            <person name="Mayjonade B."/>
            <person name="Satge C."/>
            <person name="Perez M."/>
            <person name="Cauet S."/>
            <person name="Marande W."/>
            <person name="Chantry-Darmon C."/>
            <person name="Lopez-Roques C."/>
            <person name="Bouchez O."/>
            <person name="Berard A."/>
            <person name="Debelle F."/>
            <person name="Munos S."/>
            <person name="Bendahmane A."/>
            <person name="Berges H."/>
            <person name="Niebel A."/>
            <person name="Buitink J."/>
            <person name="Frugier F."/>
            <person name="Benhamed M."/>
            <person name="Crespi M."/>
            <person name="Gouzy J."/>
            <person name="Gamas P."/>
        </authorList>
    </citation>
    <scope>NUCLEOTIDE SEQUENCE [LARGE SCALE GENOMIC DNA]</scope>
    <source>
        <strain evidence="6">cv. Jemalong A17</strain>
    </source>
</reference>
<organism evidence="2 5">
    <name type="scientific">Medicago truncatula</name>
    <name type="common">Barrel medic</name>
    <name type="synonym">Medicago tribuloides</name>
    <dbReference type="NCBI Taxonomy" id="3880"/>
    <lineage>
        <taxon>Eukaryota</taxon>
        <taxon>Viridiplantae</taxon>
        <taxon>Streptophyta</taxon>
        <taxon>Embryophyta</taxon>
        <taxon>Tracheophyta</taxon>
        <taxon>Spermatophyta</taxon>
        <taxon>Magnoliopsida</taxon>
        <taxon>eudicotyledons</taxon>
        <taxon>Gunneridae</taxon>
        <taxon>Pentapetalae</taxon>
        <taxon>rosids</taxon>
        <taxon>fabids</taxon>
        <taxon>Fabales</taxon>
        <taxon>Fabaceae</taxon>
        <taxon>Papilionoideae</taxon>
        <taxon>50 kb inversion clade</taxon>
        <taxon>NPAAA clade</taxon>
        <taxon>Hologalegina</taxon>
        <taxon>IRL clade</taxon>
        <taxon>Trifolieae</taxon>
        <taxon>Medicago</taxon>
    </lineage>
</organism>
<dbReference type="EMBL" id="PSQE01000001">
    <property type="protein sequence ID" value="RHN77353.1"/>
    <property type="molecule type" value="Genomic_DNA"/>
</dbReference>
<sequence length="97" mass="10602">MLAVDAIIGLNSLFTTVTFIGLGWTQNDPSNNVNADPKCISNTSAATCLVIFNGFLFGYFLISNLIVYGLRVVLCLCTATTRRNHILHTCMVVFDVL</sequence>
<dbReference type="Proteomes" id="UP000265566">
    <property type="component" value="Chromosome 1"/>
</dbReference>
<feature type="transmembrane region" description="Helical" evidence="1">
    <location>
        <begin position="7"/>
        <end position="24"/>
    </location>
</feature>
<evidence type="ECO:0000313" key="6">
    <source>
        <dbReference type="Proteomes" id="UP000265566"/>
    </source>
</evidence>
<dbReference type="PANTHER" id="PTHR33430">
    <property type="entry name" value="MATERNAL EFFECT EMBRYO ARREST PROTEIN"/>
    <property type="match status" value="1"/>
</dbReference>
<evidence type="ECO:0000313" key="4">
    <source>
        <dbReference type="EnsemblPlants" id="AES59491"/>
    </source>
</evidence>
<dbReference type="EnsemblPlants" id="AES59491">
    <property type="protein sequence ID" value="AES59491"/>
    <property type="gene ID" value="MTR_1g020950"/>
</dbReference>
<feature type="transmembrane region" description="Helical" evidence="1">
    <location>
        <begin position="44"/>
        <end position="62"/>
    </location>
</feature>
<keyword evidence="5" id="KW-1185">Reference proteome</keyword>
<protein>
    <submittedName>
        <fullName evidence="2">Transmembrane protein, putative</fullName>
    </submittedName>
</protein>
<accession>G7I4H4</accession>
<evidence type="ECO:0000256" key="1">
    <source>
        <dbReference type="SAM" id="Phobius"/>
    </source>
</evidence>
<dbReference type="AlphaFoldDB" id="G7I4H4"/>